<feature type="transmembrane region" description="Helical" evidence="1">
    <location>
        <begin position="95"/>
        <end position="115"/>
    </location>
</feature>
<evidence type="ECO:0000313" key="3">
    <source>
        <dbReference type="Proteomes" id="UP000011524"/>
    </source>
</evidence>
<dbReference type="EMBL" id="AOLY01000038">
    <property type="protein sequence ID" value="EMA29254.1"/>
    <property type="molecule type" value="Genomic_DNA"/>
</dbReference>
<feature type="transmembrane region" description="Helical" evidence="1">
    <location>
        <begin position="54"/>
        <end position="75"/>
    </location>
</feature>
<evidence type="ECO:0000256" key="1">
    <source>
        <dbReference type="SAM" id="Phobius"/>
    </source>
</evidence>
<dbReference type="Proteomes" id="UP000011524">
    <property type="component" value="Unassembled WGS sequence"/>
</dbReference>
<keyword evidence="1" id="KW-0472">Membrane</keyword>
<reference evidence="2 3" key="1">
    <citation type="journal article" date="2014" name="PLoS Genet.">
        <title>Phylogenetically driven sequencing of extremely halophilic archaea reveals strategies for static and dynamic osmo-response.</title>
        <authorList>
            <person name="Becker E.A."/>
            <person name="Seitzer P.M."/>
            <person name="Tritt A."/>
            <person name="Larsen D."/>
            <person name="Krusor M."/>
            <person name="Yao A.I."/>
            <person name="Wu D."/>
            <person name="Madern D."/>
            <person name="Eisen J.A."/>
            <person name="Darling A.E."/>
            <person name="Facciotti M.T."/>
        </authorList>
    </citation>
    <scope>NUCLEOTIDE SEQUENCE [LARGE SCALE GENOMIC DNA]</scope>
    <source>
        <strain evidence="3">ATCC 49778 / DSM 6131 / JCM 7785 / NBRC 101032 / NCIMB 13157 / TR-1</strain>
    </source>
</reference>
<keyword evidence="3" id="KW-1185">Reference proteome</keyword>
<protein>
    <submittedName>
        <fullName evidence="2">Uncharacterized protein</fullName>
    </submittedName>
</protein>
<comment type="caution">
    <text evidence="2">The sequence shown here is derived from an EMBL/GenBank/DDBJ whole genome shotgun (WGS) entry which is preliminary data.</text>
</comment>
<feature type="transmembrane region" description="Helical" evidence="1">
    <location>
        <begin position="20"/>
        <end position="42"/>
    </location>
</feature>
<sequence>MTVITYDQPDPDGASLAGLSFAVLLVVGLLGLGSGGLLAAHTRWGGPATWPRRFLYVGGGAGVLASAVVTLWNVVAQIPDGSLLEHVLPPIGGLLFGSVILSAAVILLCTALGILTQIAQAVSEGIH</sequence>
<organism evidence="2 3">
    <name type="scientific">Haloarcula japonica (strain ATCC 49778 / DSM 6131 / JCM 7785 / NBRC 101032 / NCIMB 13157 / TR-1)</name>
    <dbReference type="NCBI Taxonomy" id="1227453"/>
    <lineage>
        <taxon>Archaea</taxon>
        <taxon>Methanobacteriati</taxon>
        <taxon>Methanobacteriota</taxon>
        <taxon>Stenosarchaea group</taxon>
        <taxon>Halobacteria</taxon>
        <taxon>Halobacteriales</taxon>
        <taxon>Haloarculaceae</taxon>
        <taxon>Haloarcula</taxon>
    </lineage>
</organism>
<keyword evidence="1" id="KW-0812">Transmembrane</keyword>
<gene>
    <name evidence="2" type="ORF">C444_14576</name>
</gene>
<accession>M0L9W3</accession>
<name>M0L9W3_HALJT</name>
<evidence type="ECO:0000313" key="2">
    <source>
        <dbReference type="EMBL" id="EMA29254.1"/>
    </source>
</evidence>
<dbReference type="AlphaFoldDB" id="M0L9W3"/>
<keyword evidence="1" id="KW-1133">Transmembrane helix</keyword>
<proteinExistence type="predicted"/>